<dbReference type="AlphaFoldDB" id="A0A484N957"/>
<dbReference type="Proteomes" id="UP000595140">
    <property type="component" value="Unassembled WGS sequence"/>
</dbReference>
<dbReference type="EC" id="3.1.1.-" evidence="6"/>
<dbReference type="PANTHER" id="PTHR21562">
    <property type="entry name" value="NOTUM-RELATED"/>
    <property type="match status" value="1"/>
</dbReference>
<proteinExistence type="inferred from homology"/>
<evidence type="ECO:0000256" key="3">
    <source>
        <dbReference type="ARBA" id="ARBA00005784"/>
    </source>
</evidence>
<keyword evidence="8" id="KW-1185">Reference proteome</keyword>
<dbReference type="OrthoDB" id="1255450at2759"/>
<dbReference type="InterPro" id="IPR004963">
    <property type="entry name" value="PAE/NOTUM"/>
</dbReference>
<dbReference type="GO" id="GO:0071555">
    <property type="term" value="P:cell wall organization"/>
    <property type="evidence" value="ECO:0007669"/>
    <property type="project" value="UniProtKB-KW"/>
</dbReference>
<evidence type="ECO:0000313" key="7">
    <source>
        <dbReference type="EMBL" id="VFQ97603.1"/>
    </source>
</evidence>
<accession>A0A484N957</accession>
<dbReference type="SUPFAM" id="SSF53474">
    <property type="entry name" value="alpha/beta-Hydrolases"/>
    <property type="match status" value="1"/>
</dbReference>
<keyword evidence="6" id="KW-0378">Hydrolase</keyword>
<reference evidence="7 8" key="1">
    <citation type="submission" date="2018-04" db="EMBL/GenBank/DDBJ databases">
        <authorList>
            <person name="Vogel A."/>
        </authorList>
    </citation>
    <scope>NUCLEOTIDE SEQUENCE [LARGE SCALE GENOMIC DNA]</scope>
</reference>
<feature type="signal peptide" evidence="6">
    <location>
        <begin position="1"/>
        <end position="28"/>
    </location>
</feature>
<keyword evidence="4 6" id="KW-0134">Cell wall</keyword>
<dbReference type="EMBL" id="OOIL02006555">
    <property type="protein sequence ID" value="VFQ97603.1"/>
    <property type="molecule type" value="Genomic_DNA"/>
</dbReference>
<evidence type="ECO:0000256" key="2">
    <source>
        <dbReference type="ARBA" id="ARBA00004191"/>
    </source>
</evidence>
<evidence type="ECO:0000256" key="5">
    <source>
        <dbReference type="ARBA" id="ARBA00023316"/>
    </source>
</evidence>
<evidence type="ECO:0000256" key="4">
    <source>
        <dbReference type="ARBA" id="ARBA00022512"/>
    </source>
</evidence>
<evidence type="ECO:0000313" key="8">
    <source>
        <dbReference type="Proteomes" id="UP000595140"/>
    </source>
</evidence>
<dbReference type="GO" id="GO:0052793">
    <property type="term" value="F:pectin acetylesterase activity"/>
    <property type="evidence" value="ECO:0007669"/>
    <property type="project" value="TreeGrafter"/>
</dbReference>
<dbReference type="InterPro" id="IPR029058">
    <property type="entry name" value="AB_hydrolase_fold"/>
</dbReference>
<protein>
    <recommendedName>
        <fullName evidence="6">Pectin acetylesterase</fullName>
        <ecNumber evidence="6">3.1.1.-</ecNumber>
    </recommendedName>
</protein>
<dbReference type="PANTHER" id="PTHR21562:SF93">
    <property type="entry name" value="PECTIN ACETYLESTERASE 8"/>
    <property type="match status" value="1"/>
</dbReference>
<evidence type="ECO:0000256" key="1">
    <source>
        <dbReference type="ARBA" id="ARBA00003534"/>
    </source>
</evidence>
<keyword evidence="6" id="KW-0732">Signal</keyword>
<comment type="function">
    <text evidence="1 6">Hydrolyzes acetyl esters in homogalacturonan regions of pectin. In type I primary cell wall, galacturonic acid residues of pectin can be acetylated at the O-2 and O-3 positions. Decreasing the degree of acetylation of pectin gels in vitro alters their physical properties.</text>
</comment>
<organism evidence="7 8">
    <name type="scientific">Cuscuta campestris</name>
    <dbReference type="NCBI Taxonomy" id="132261"/>
    <lineage>
        <taxon>Eukaryota</taxon>
        <taxon>Viridiplantae</taxon>
        <taxon>Streptophyta</taxon>
        <taxon>Embryophyta</taxon>
        <taxon>Tracheophyta</taxon>
        <taxon>Spermatophyta</taxon>
        <taxon>Magnoliopsida</taxon>
        <taxon>eudicotyledons</taxon>
        <taxon>Gunneridae</taxon>
        <taxon>Pentapetalae</taxon>
        <taxon>asterids</taxon>
        <taxon>lamiids</taxon>
        <taxon>Solanales</taxon>
        <taxon>Convolvulaceae</taxon>
        <taxon>Cuscuteae</taxon>
        <taxon>Cuscuta</taxon>
        <taxon>Cuscuta subgen. Grammica</taxon>
        <taxon>Cuscuta sect. Cleistogrammica</taxon>
    </lineage>
</organism>
<comment type="subcellular location">
    <subcellularLocation>
        <location evidence="2 6">Secreted</location>
        <location evidence="2 6">Cell wall</location>
    </subcellularLocation>
</comment>
<keyword evidence="6" id="KW-0964">Secreted</keyword>
<keyword evidence="5 6" id="KW-0961">Cell wall biogenesis/degradation</keyword>
<feature type="chain" id="PRO_5019618026" description="Pectin acetylesterase" evidence="6">
    <location>
        <begin position="29"/>
        <end position="385"/>
    </location>
</feature>
<dbReference type="Pfam" id="PF03283">
    <property type="entry name" value="PAE"/>
    <property type="match status" value="1"/>
</dbReference>
<dbReference type="GO" id="GO:0009505">
    <property type="term" value="C:plant-type cell wall"/>
    <property type="evidence" value="ECO:0007669"/>
    <property type="project" value="TreeGrafter"/>
</dbReference>
<gene>
    <name evidence="7" type="ORF">CCAM_LOCUS39379</name>
</gene>
<name>A0A484N957_9ASTE</name>
<evidence type="ECO:0000256" key="6">
    <source>
        <dbReference type="RuleBase" id="RU363114"/>
    </source>
</evidence>
<sequence length="385" mass="43436">MMMMMISCFLCLPLVLFTLLQLPTTVSSKLHILESAKAEGAVCLDGSAPAYDWEVAKDDANRRNWVVYLQGSGWCLNSTIYQTPDNTIESCRRRATTYLGSSRYMNASVFQHFLSPRSNDTYFSNWNQVIVRYCDGASFSGDADKPDPVTKLYYRGARIFRAVVRDLMARGMEDSSNVLLAGGSSGGLGVMIHCDGFWRMFSAGVRVKCLADSSFFLHVKDPVRAEFFDTVFGTMVGMKHPGSALPTRCTSKNSVKTCFFPQNMLRYIESPLFIVNPAFDSFQVRHTFSEDLHDRIKYREVVTPREMALLRDFRRQTIAALPPESARNGYILTSIFQHSLASGIGYKGPMFADPKSKSFESAFLDWYFDRARVHLVDPADKPFVP</sequence>
<comment type="similarity">
    <text evidence="3 6">Belongs to the pectinacetylesterase family.</text>
</comment>